<dbReference type="VEuPathDB" id="ToxoDB:EMH_0040930"/>
<feature type="region of interest" description="Disordered" evidence="1">
    <location>
        <begin position="471"/>
        <end position="527"/>
    </location>
</feature>
<evidence type="ECO:0000313" key="3">
    <source>
        <dbReference type="Proteomes" id="UP000030744"/>
    </source>
</evidence>
<reference evidence="2" key="2">
    <citation type="submission" date="2013-10" db="EMBL/GenBank/DDBJ databases">
        <authorList>
            <person name="Aslett M."/>
        </authorList>
    </citation>
    <scope>NUCLEOTIDE SEQUENCE [LARGE SCALE GENOMIC DNA]</scope>
    <source>
        <strain evidence="2">Houghton</strain>
    </source>
</reference>
<accession>U6JSM0</accession>
<feature type="region of interest" description="Disordered" evidence="1">
    <location>
        <begin position="66"/>
        <end position="158"/>
    </location>
</feature>
<dbReference type="RefSeq" id="XP_013351024.1">
    <property type="nucleotide sequence ID" value="XM_013495570.1"/>
</dbReference>
<evidence type="ECO:0000313" key="2">
    <source>
        <dbReference type="EMBL" id="CDJ28450.1"/>
    </source>
</evidence>
<dbReference type="GeneID" id="25378828"/>
<organism evidence="2 3">
    <name type="scientific">Eimeria mitis</name>
    <dbReference type="NCBI Taxonomy" id="44415"/>
    <lineage>
        <taxon>Eukaryota</taxon>
        <taxon>Sar</taxon>
        <taxon>Alveolata</taxon>
        <taxon>Apicomplexa</taxon>
        <taxon>Conoidasida</taxon>
        <taxon>Coccidia</taxon>
        <taxon>Eucoccidiorida</taxon>
        <taxon>Eimeriorina</taxon>
        <taxon>Eimeriidae</taxon>
        <taxon>Eimeria</taxon>
    </lineage>
</organism>
<proteinExistence type="predicted"/>
<reference evidence="2" key="1">
    <citation type="submission" date="2013-10" db="EMBL/GenBank/DDBJ databases">
        <title>Genomic analysis of the causative agents of coccidiosis in chickens.</title>
        <authorList>
            <person name="Reid A.J."/>
            <person name="Blake D."/>
            <person name="Billington K."/>
            <person name="Browne H."/>
            <person name="Dunn M."/>
            <person name="Hung S."/>
            <person name="Kawahara F."/>
            <person name="Miranda-Saavedra D."/>
            <person name="Mourier T."/>
            <person name="Nagra H."/>
            <person name="Otto T.D."/>
            <person name="Rawlings N."/>
            <person name="Sanchez A."/>
            <person name="Sanders M."/>
            <person name="Subramaniam C."/>
            <person name="Tay Y."/>
            <person name="Dear P."/>
            <person name="Doerig C."/>
            <person name="Gruber A."/>
            <person name="Parkinson J."/>
            <person name="Shirley M."/>
            <person name="Wan K.L."/>
            <person name="Berriman M."/>
            <person name="Tomley F."/>
            <person name="Pain A."/>
        </authorList>
    </citation>
    <scope>NUCLEOTIDE SEQUENCE [LARGE SCALE GENOMIC DNA]</scope>
    <source>
        <strain evidence="2">Houghton</strain>
    </source>
</reference>
<keyword evidence="3" id="KW-1185">Reference proteome</keyword>
<dbReference type="OrthoDB" id="346237at2759"/>
<protein>
    <submittedName>
        <fullName evidence="2">Uncharacterized protein</fullName>
    </submittedName>
</protein>
<dbReference type="EMBL" id="HG681377">
    <property type="protein sequence ID" value="CDJ28450.1"/>
    <property type="molecule type" value="Genomic_DNA"/>
</dbReference>
<dbReference type="Proteomes" id="UP000030744">
    <property type="component" value="Unassembled WGS sequence"/>
</dbReference>
<name>U6JSM0_9EIME</name>
<feature type="compositionally biased region" description="Polar residues" evidence="1">
    <location>
        <begin position="515"/>
        <end position="525"/>
    </location>
</feature>
<feature type="compositionally biased region" description="Polar residues" evidence="1">
    <location>
        <begin position="106"/>
        <end position="123"/>
    </location>
</feature>
<evidence type="ECO:0000256" key="1">
    <source>
        <dbReference type="SAM" id="MobiDB-lite"/>
    </source>
</evidence>
<dbReference type="AlphaFoldDB" id="U6JSM0"/>
<feature type="compositionally biased region" description="Basic and acidic residues" evidence="1">
    <location>
        <begin position="79"/>
        <end position="91"/>
    </location>
</feature>
<sequence>MGCDPPCHGLVPVDRVPCQYASATPDRPGQLLEGPSTCETLRCGAPHCSSTKQSLSRGLSNSSCCSLHEGTAEVPTQHGKRECTSNKKDGTYVEDPEDRPLPTLLKRQQQPLHTQRQPGSQLPENVVQHRREQLQQQPMKTANRPEASAEKESDTVVETGVKGKWEGAADERPCRAVGRAKVSNSTNMPADRRWRFNELWACLSHGFPPPPALGPIIRVSDKDRDDPLSVTSSWCTSECESELPCQTILLPHASNCTTPPVGKRVQQCIARQIETFSKDGWLPTSQMETLEESTGQTCMPDEHDQLSRKEQDLYKAFAPRMENGGAYEGISVANERATLMTRRIPETSRFDAFDARRERVPETPPADVDFNRGKSVLREDRLFLTNDQQICRALSVGAAPLKLQQLRQWDSHIRQKYNADMSLRERYLHQLNAVAGHRQAPGRSFQNASLPRAQPHLKNAELKPPAHRPLAPELQAKSSPTTGEASIPSAQGKAEAFSPRPAKPPNKHALPVQKSARSSSVSVINKKSRFTRAFLGAMLPRSSSRTRQ</sequence>
<gene>
    <name evidence="2" type="ORF">EMH_0040930</name>
</gene>